<organism evidence="2 3">
    <name type="scientific">Priestia megaterium (strain ATCC 14581 / DSM 32 / CCUG 1817 / JCM 2506 / NBRC 15308 / NCIMB 9376 / NCTC 10342 / NRRL B-14308 / VKM B-512 / Ford 19)</name>
    <name type="common">Bacillus megaterium</name>
    <dbReference type="NCBI Taxonomy" id="1348623"/>
    <lineage>
        <taxon>Bacteria</taxon>
        <taxon>Bacillati</taxon>
        <taxon>Bacillota</taxon>
        <taxon>Bacilli</taxon>
        <taxon>Bacillales</taxon>
        <taxon>Bacillaceae</taxon>
        <taxon>Priestia</taxon>
    </lineage>
</organism>
<evidence type="ECO:0000259" key="1">
    <source>
        <dbReference type="Pfam" id="PF03779"/>
    </source>
</evidence>
<name>A0A0B6AKG1_PRIM2</name>
<dbReference type="RefSeq" id="WP_034649719.1">
    <property type="nucleotide sequence ID" value="NZ_BCVB01000012.1"/>
</dbReference>
<protein>
    <submittedName>
        <fullName evidence="2">SPW repeat family protein</fullName>
    </submittedName>
</protein>
<feature type="domain" description="SPW repeat-containing integral membrane" evidence="1">
    <location>
        <begin position="5"/>
        <end position="97"/>
    </location>
</feature>
<dbReference type="Proteomes" id="UP000031829">
    <property type="component" value="Chromosome"/>
</dbReference>
<dbReference type="AlphaFoldDB" id="A0A0B6AKG1"/>
<accession>A0A0B6AKG1</accession>
<dbReference type="HOGENOM" id="CLU_124842_3_1_9"/>
<reference evidence="2 3" key="1">
    <citation type="journal article" date="2015" name="Genome Announc.">
        <title>Complete genome sequences for 35 biothreat assay-relevant bacillus species.</title>
        <authorList>
            <person name="Johnson S.L."/>
            <person name="Daligault H.E."/>
            <person name="Davenport K.W."/>
            <person name="Jaissle J."/>
            <person name="Frey K.G."/>
            <person name="Ladner J.T."/>
            <person name="Broomall S.M."/>
            <person name="Bishop-Lilly K.A."/>
            <person name="Bruce D.C."/>
            <person name="Gibbons H.S."/>
            <person name="Coyne S.R."/>
            <person name="Lo C.C."/>
            <person name="Meincke L."/>
            <person name="Munk A.C."/>
            <person name="Koroleva G.I."/>
            <person name="Rosenzweig C.N."/>
            <person name="Palacios G.F."/>
            <person name="Redden C.L."/>
            <person name="Minogue T.D."/>
            <person name="Chain P.S."/>
        </authorList>
    </citation>
    <scope>NUCLEOTIDE SEQUENCE [LARGE SCALE GENOMIC DNA]</scope>
    <source>
        <strain evidence="3">ATCC 14581 / DSM 32 / JCM 2506 / NBRC 15308 / NCIMB 9376 / NCTC 10342 / NRRL B-14308 / VKM B-512</strain>
    </source>
</reference>
<evidence type="ECO:0000313" key="2">
    <source>
        <dbReference type="EMBL" id="AJI24001.1"/>
    </source>
</evidence>
<dbReference type="Pfam" id="PF03779">
    <property type="entry name" value="SPW"/>
    <property type="match status" value="1"/>
</dbReference>
<dbReference type="KEGG" id="bmeg:BG04_706"/>
<dbReference type="GeneID" id="93644196"/>
<evidence type="ECO:0000313" key="3">
    <source>
        <dbReference type="Proteomes" id="UP000031829"/>
    </source>
</evidence>
<dbReference type="EMBL" id="CP009920">
    <property type="protein sequence ID" value="AJI24001.1"/>
    <property type="molecule type" value="Genomic_DNA"/>
</dbReference>
<proteinExistence type="predicted"/>
<sequence>MKIRGIINAIIGIWFVIAPWMLGFSYDRGATSASIVFGILQVITSLLGANKPGWNSWQNWIPLISGLWFVLFPFIYSLTGEVLWSSIILGLMTGLFSLWSLNSKLKLKAVS</sequence>
<gene>
    <name evidence="2" type="ORF">BG04_706</name>
</gene>
<dbReference type="InterPro" id="IPR005530">
    <property type="entry name" value="SPW"/>
</dbReference>